<dbReference type="InterPro" id="IPR005674">
    <property type="entry name" value="CocE/Ser_esterase"/>
</dbReference>
<sequence length="503" mass="55451">MKYGRILAALSTALTVPLAVHTPATAQADPFFSYDRPATYEVRTERVRVPMRDGSHLACDLHRPDADGRFPVIVYDYTAYDDLVNLGKAAAYYVTRGYTAAVCNARGSGDSPGHLDPFSGQEQRDNYDLIEWLAAQPWSTGKVGQTGLSYGGHSTLLVAVNKPPHLAAIIPVDGISDWYENTIYRGGIYSARIRGWQRDTAPETLTTYPQHPLYDDFWRERSVKARWKDLDVPALQIAGWFDRYRAAMVENFRARPRNVWLVAGPWQHGWPAGQPADIGKGAYLAWWDRWLAGRRDVPLPAGKVTSHEISGTGASGTGWQSFSTWPPRGARHQRLSLGDGGSLTTRPGAPATRGFTVNTDQAAGTPDERLTFQTKPYTSDLVLAGDITAKVRAAFSATDGNIAVVAEDVAPDGTAVRITQGWLKAGHRFGHHRAVPVRPGRTYDLEIHTWPTHYRLPAGHNLRVTVSSDDYPEIDSDAPAGRVDLRVGRGGTTIELTTWNDRK</sequence>
<protein>
    <submittedName>
        <fullName evidence="5">CocE/NonD family hydrolase</fullName>
    </submittedName>
</protein>
<dbReference type="InterPro" id="IPR008979">
    <property type="entry name" value="Galactose-bd-like_sf"/>
</dbReference>
<feature type="region of interest" description="Disordered" evidence="2">
    <location>
        <begin position="334"/>
        <end position="353"/>
    </location>
</feature>
<organism evidence="5 6">
    <name type="scientific">Nonomuraea deserti</name>
    <dbReference type="NCBI Taxonomy" id="1848322"/>
    <lineage>
        <taxon>Bacteria</taxon>
        <taxon>Bacillati</taxon>
        <taxon>Actinomycetota</taxon>
        <taxon>Actinomycetes</taxon>
        <taxon>Streptosporangiales</taxon>
        <taxon>Streptosporangiaceae</taxon>
        <taxon>Nonomuraea</taxon>
    </lineage>
</organism>
<dbReference type="EMBL" id="SMKO01000129">
    <property type="protein sequence ID" value="TDC98802.1"/>
    <property type="molecule type" value="Genomic_DNA"/>
</dbReference>
<feature type="chain" id="PRO_5020737127" evidence="3">
    <location>
        <begin position="29"/>
        <end position="503"/>
    </location>
</feature>
<reference evidence="5 6" key="1">
    <citation type="submission" date="2019-03" db="EMBL/GenBank/DDBJ databases">
        <title>Draft genome sequences of novel Actinobacteria.</title>
        <authorList>
            <person name="Sahin N."/>
            <person name="Ay H."/>
            <person name="Saygin H."/>
        </authorList>
    </citation>
    <scope>NUCLEOTIDE SEQUENCE [LARGE SCALE GENOMIC DNA]</scope>
    <source>
        <strain evidence="5 6">KC310</strain>
    </source>
</reference>
<feature type="signal peptide" evidence="3">
    <location>
        <begin position="1"/>
        <end position="28"/>
    </location>
</feature>
<proteinExistence type="predicted"/>
<evidence type="ECO:0000313" key="6">
    <source>
        <dbReference type="Proteomes" id="UP000295258"/>
    </source>
</evidence>
<dbReference type="PANTHER" id="PTHR43056:SF10">
    <property type="entry name" value="COCE_NOND FAMILY, PUTATIVE (AFU_ORTHOLOGUE AFUA_7G00600)-RELATED"/>
    <property type="match status" value="1"/>
</dbReference>
<dbReference type="Proteomes" id="UP000295258">
    <property type="component" value="Unassembled WGS sequence"/>
</dbReference>
<dbReference type="AlphaFoldDB" id="A0A4R4V8Q5"/>
<dbReference type="SUPFAM" id="SSF53474">
    <property type="entry name" value="alpha/beta-Hydrolases"/>
    <property type="match status" value="1"/>
</dbReference>
<evidence type="ECO:0000256" key="1">
    <source>
        <dbReference type="ARBA" id="ARBA00022801"/>
    </source>
</evidence>
<dbReference type="SUPFAM" id="SSF49785">
    <property type="entry name" value="Galactose-binding domain-like"/>
    <property type="match status" value="1"/>
</dbReference>
<evidence type="ECO:0000313" key="5">
    <source>
        <dbReference type="EMBL" id="TDC98802.1"/>
    </source>
</evidence>
<dbReference type="Pfam" id="PF08530">
    <property type="entry name" value="PepX_C"/>
    <property type="match status" value="1"/>
</dbReference>
<accession>A0A4R4V8Q5</accession>
<comment type="caution">
    <text evidence="5">The sequence shown here is derived from an EMBL/GenBank/DDBJ whole genome shotgun (WGS) entry which is preliminary data.</text>
</comment>
<dbReference type="InterPro" id="IPR029058">
    <property type="entry name" value="AB_hydrolase_fold"/>
</dbReference>
<dbReference type="PANTHER" id="PTHR43056">
    <property type="entry name" value="PEPTIDASE S9 PROLYL OLIGOPEPTIDASE"/>
    <property type="match status" value="1"/>
</dbReference>
<dbReference type="SMART" id="SM00939">
    <property type="entry name" value="PepX_C"/>
    <property type="match status" value="1"/>
</dbReference>
<dbReference type="GO" id="GO:0008239">
    <property type="term" value="F:dipeptidyl-peptidase activity"/>
    <property type="evidence" value="ECO:0007669"/>
    <property type="project" value="InterPro"/>
</dbReference>
<name>A0A4R4V8Q5_9ACTN</name>
<keyword evidence="3" id="KW-0732">Signal</keyword>
<feature type="domain" description="Xaa-Pro dipeptidyl-peptidase C-terminal" evidence="4">
    <location>
        <begin position="284"/>
        <end position="495"/>
    </location>
</feature>
<dbReference type="InterPro" id="IPR000383">
    <property type="entry name" value="Xaa-Pro-like_dom"/>
</dbReference>
<evidence type="ECO:0000256" key="3">
    <source>
        <dbReference type="SAM" id="SignalP"/>
    </source>
</evidence>
<dbReference type="RefSeq" id="WP_132600710.1">
    <property type="nucleotide sequence ID" value="NZ_SMKO01000129.1"/>
</dbReference>
<dbReference type="InterPro" id="IPR013736">
    <property type="entry name" value="Xaa-Pro_dipept_C"/>
</dbReference>
<keyword evidence="1 5" id="KW-0378">Hydrolase</keyword>
<dbReference type="Gene3D" id="3.40.50.1820">
    <property type="entry name" value="alpha/beta hydrolase"/>
    <property type="match status" value="2"/>
</dbReference>
<dbReference type="Pfam" id="PF02129">
    <property type="entry name" value="Peptidase_S15"/>
    <property type="match status" value="2"/>
</dbReference>
<keyword evidence="6" id="KW-1185">Reference proteome</keyword>
<evidence type="ECO:0000259" key="4">
    <source>
        <dbReference type="SMART" id="SM00939"/>
    </source>
</evidence>
<dbReference type="InterPro" id="IPR050585">
    <property type="entry name" value="Xaa-Pro_dipeptidyl-ppase/CocE"/>
</dbReference>
<evidence type="ECO:0000256" key="2">
    <source>
        <dbReference type="SAM" id="MobiDB-lite"/>
    </source>
</evidence>
<dbReference type="NCBIfam" id="TIGR00976">
    <property type="entry name" value="CocE_NonD"/>
    <property type="match status" value="1"/>
</dbReference>
<dbReference type="Gene3D" id="2.60.120.260">
    <property type="entry name" value="Galactose-binding domain-like"/>
    <property type="match status" value="1"/>
</dbReference>
<gene>
    <name evidence="5" type="ORF">E1292_34000</name>
</gene>